<keyword evidence="3" id="KW-0677">Repeat</keyword>
<feature type="domain" description="PPIase FKBP-type" evidence="9">
    <location>
        <begin position="104"/>
        <end position="198"/>
    </location>
</feature>
<dbReference type="InterPro" id="IPR050754">
    <property type="entry name" value="FKBP4/5/8-like"/>
</dbReference>
<dbReference type="EC" id="5.2.1.8" evidence="2 7"/>
<dbReference type="EMBL" id="HBFM01012371">
    <property type="protein sequence ID" value="CAD8771351.1"/>
    <property type="molecule type" value="Transcribed_RNA"/>
</dbReference>
<organism evidence="10">
    <name type="scientific">Polytomella parva</name>
    <dbReference type="NCBI Taxonomy" id="51329"/>
    <lineage>
        <taxon>Eukaryota</taxon>
        <taxon>Viridiplantae</taxon>
        <taxon>Chlorophyta</taxon>
        <taxon>core chlorophytes</taxon>
        <taxon>Chlorophyceae</taxon>
        <taxon>CS clade</taxon>
        <taxon>Chlamydomonadales</taxon>
        <taxon>Chlamydomonadaceae</taxon>
        <taxon>Polytomella</taxon>
    </lineage>
</organism>
<dbReference type="InterPro" id="IPR011990">
    <property type="entry name" value="TPR-like_helical_dom_sf"/>
</dbReference>
<evidence type="ECO:0000259" key="9">
    <source>
        <dbReference type="PROSITE" id="PS50059"/>
    </source>
</evidence>
<dbReference type="PANTHER" id="PTHR46512:SF9">
    <property type="entry name" value="PEPTIDYLPROLYL ISOMERASE"/>
    <property type="match status" value="1"/>
</dbReference>
<dbReference type="PROSITE" id="PS50059">
    <property type="entry name" value="FKBP_PPIASE"/>
    <property type="match status" value="2"/>
</dbReference>
<dbReference type="InterPro" id="IPR001179">
    <property type="entry name" value="PPIase_FKBP_dom"/>
</dbReference>
<keyword evidence="5 7" id="KW-0697">Rotamase</keyword>
<evidence type="ECO:0000256" key="2">
    <source>
        <dbReference type="ARBA" id="ARBA00013194"/>
    </source>
</evidence>
<sequence>MPSLFFETGEEGKTFLLDDNLLGKGLVEAGVTMKIGETANITLDPMFAFGDEGHEAYGVPGGASIRIQATLLEIHRLENVTEDGLVVKKTLSSPEDQFRTPNDGSRVTISLTGRLADGQTVFDQHDALTFTVGEDQVAEGVELAVLKMRKSARALVTISDPKYAYGTRGFSGSKAPEIVVPGGYAGPLTYEVQLLDFENAKESWEMNDGEKVEVAKAKKEKGNRYFKNGNVPRAAKMWDAAAHLVADDKSFTAEQKSESREIRKSCYLNLAAADLRGKMYKGAVENCRQVLELDPENVKGLYRRAQALAGLKEFLEAEKDIKKALELDSKNTDVLALSKQIKMQVAEQNKKERGMYAKMFK</sequence>
<evidence type="ECO:0000256" key="4">
    <source>
        <dbReference type="ARBA" id="ARBA00022803"/>
    </source>
</evidence>
<accession>A0A7S0UTA7</accession>
<evidence type="ECO:0000313" key="10">
    <source>
        <dbReference type="EMBL" id="CAD8771351.1"/>
    </source>
</evidence>
<dbReference type="Gene3D" id="1.25.40.10">
    <property type="entry name" value="Tetratricopeptide repeat domain"/>
    <property type="match status" value="1"/>
</dbReference>
<keyword evidence="4 8" id="KW-0802">TPR repeat</keyword>
<dbReference type="FunFam" id="1.25.40.10:FF:000052">
    <property type="entry name" value="Aryl-hydrocarbon-interacting protein-like 1"/>
    <property type="match status" value="1"/>
</dbReference>
<evidence type="ECO:0000256" key="5">
    <source>
        <dbReference type="ARBA" id="ARBA00023110"/>
    </source>
</evidence>
<evidence type="ECO:0000256" key="7">
    <source>
        <dbReference type="PROSITE-ProRule" id="PRU00277"/>
    </source>
</evidence>
<dbReference type="GO" id="GO:0003755">
    <property type="term" value="F:peptidyl-prolyl cis-trans isomerase activity"/>
    <property type="evidence" value="ECO:0007669"/>
    <property type="project" value="UniProtKB-KW"/>
</dbReference>
<dbReference type="PROSITE" id="PS50005">
    <property type="entry name" value="TPR"/>
    <property type="match status" value="1"/>
</dbReference>
<keyword evidence="6 7" id="KW-0413">Isomerase</keyword>
<dbReference type="InterPro" id="IPR046357">
    <property type="entry name" value="PPIase_dom_sf"/>
</dbReference>
<dbReference type="SUPFAM" id="SSF54534">
    <property type="entry name" value="FKBP-like"/>
    <property type="match status" value="2"/>
</dbReference>
<dbReference type="InterPro" id="IPR019734">
    <property type="entry name" value="TPR_rpt"/>
</dbReference>
<name>A0A7S0UTA7_9CHLO</name>
<proteinExistence type="predicted"/>
<reference evidence="10" key="1">
    <citation type="submission" date="2021-01" db="EMBL/GenBank/DDBJ databases">
        <authorList>
            <person name="Corre E."/>
            <person name="Pelletier E."/>
            <person name="Niang G."/>
            <person name="Scheremetjew M."/>
            <person name="Finn R."/>
            <person name="Kale V."/>
            <person name="Holt S."/>
            <person name="Cochrane G."/>
            <person name="Meng A."/>
            <person name="Brown T."/>
            <person name="Cohen L."/>
        </authorList>
    </citation>
    <scope>NUCLEOTIDE SEQUENCE</scope>
    <source>
        <strain evidence="10">SAG 63-3</strain>
    </source>
</reference>
<dbReference type="SUPFAM" id="SSF48452">
    <property type="entry name" value="TPR-like"/>
    <property type="match status" value="1"/>
</dbReference>
<evidence type="ECO:0000256" key="3">
    <source>
        <dbReference type="ARBA" id="ARBA00022737"/>
    </source>
</evidence>
<feature type="domain" description="PPIase FKBP-type" evidence="9">
    <location>
        <begin position="1"/>
        <end position="75"/>
    </location>
</feature>
<dbReference type="PANTHER" id="PTHR46512">
    <property type="entry name" value="PEPTIDYLPROLYL ISOMERASE"/>
    <property type="match status" value="1"/>
</dbReference>
<gene>
    <name evidence="10" type="ORF">PPAR00522_LOCUS7754</name>
</gene>
<comment type="catalytic activity">
    <reaction evidence="1 7">
        <text>[protein]-peptidylproline (omega=180) = [protein]-peptidylproline (omega=0)</text>
        <dbReference type="Rhea" id="RHEA:16237"/>
        <dbReference type="Rhea" id="RHEA-COMP:10747"/>
        <dbReference type="Rhea" id="RHEA-COMP:10748"/>
        <dbReference type="ChEBI" id="CHEBI:83833"/>
        <dbReference type="ChEBI" id="CHEBI:83834"/>
        <dbReference type="EC" id="5.2.1.8"/>
    </reaction>
</comment>
<dbReference type="Pfam" id="PF13181">
    <property type="entry name" value="TPR_8"/>
    <property type="match status" value="1"/>
</dbReference>
<protein>
    <recommendedName>
        <fullName evidence="2 7">peptidylprolyl isomerase</fullName>
        <ecNumber evidence="2 7">5.2.1.8</ecNumber>
    </recommendedName>
</protein>
<dbReference type="Gene3D" id="3.10.50.40">
    <property type="match status" value="2"/>
</dbReference>
<feature type="repeat" description="TPR" evidence="8">
    <location>
        <begin position="264"/>
        <end position="297"/>
    </location>
</feature>
<dbReference type="AlphaFoldDB" id="A0A7S0UTA7"/>
<evidence type="ECO:0000256" key="6">
    <source>
        <dbReference type="ARBA" id="ARBA00023235"/>
    </source>
</evidence>
<dbReference type="SMART" id="SM00028">
    <property type="entry name" value="TPR"/>
    <property type="match status" value="3"/>
</dbReference>
<evidence type="ECO:0000256" key="1">
    <source>
        <dbReference type="ARBA" id="ARBA00000971"/>
    </source>
</evidence>
<evidence type="ECO:0000256" key="8">
    <source>
        <dbReference type="PROSITE-ProRule" id="PRU00339"/>
    </source>
</evidence>
<dbReference type="Pfam" id="PF00254">
    <property type="entry name" value="FKBP_C"/>
    <property type="match status" value="2"/>
</dbReference>